<dbReference type="STRING" id="1715693.PH7735_01958"/>
<dbReference type="Gene3D" id="2.40.128.200">
    <property type="match status" value="1"/>
</dbReference>
<accession>A0A0N7M993</accession>
<keyword evidence="4" id="KW-0449">Lipoprotein</keyword>
<protein>
    <submittedName>
        <fullName evidence="7">Lysozyme inhibitor</fullName>
    </submittedName>
</protein>
<evidence type="ECO:0000256" key="4">
    <source>
        <dbReference type="ARBA" id="ARBA00023288"/>
    </source>
</evidence>
<dbReference type="SUPFAM" id="SSF141488">
    <property type="entry name" value="YdhA-like"/>
    <property type="match status" value="1"/>
</dbReference>
<dbReference type="Pfam" id="PF09864">
    <property type="entry name" value="MliC"/>
    <property type="match status" value="1"/>
</dbReference>
<evidence type="ECO:0000256" key="1">
    <source>
        <dbReference type="ARBA" id="ARBA00022729"/>
    </source>
</evidence>
<sequence>MGSLSKAMVMAGGLLLLAAPAFAIDMRTASYTCDGAAKIMAIYVGTGEDAAVVLHYQDQLAGLSVTPAASGVRYSEVPYGYVWHTKGKEAILSRETSEGETTVLDKCREMGS</sequence>
<dbReference type="GeneID" id="83880993"/>
<organism evidence="7 8">
    <name type="scientific">Shimia thalassica</name>
    <dbReference type="NCBI Taxonomy" id="1715693"/>
    <lineage>
        <taxon>Bacteria</taxon>
        <taxon>Pseudomonadati</taxon>
        <taxon>Pseudomonadota</taxon>
        <taxon>Alphaproteobacteria</taxon>
        <taxon>Rhodobacterales</taxon>
        <taxon>Roseobacteraceae</taxon>
    </lineage>
</organism>
<keyword evidence="2" id="KW-0472">Membrane</keyword>
<evidence type="ECO:0000313" key="8">
    <source>
        <dbReference type="Proteomes" id="UP000051870"/>
    </source>
</evidence>
<keyword evidence="3" id="KW-0564">Palmitate</keyword>
<evidence type="ECO:0000313" key="7">
    <source>
        <dbReference type="EMBL" id="CUJ96152.1"/>
    </source>
</evidence>
<evidence type="ECO:0000256" key="2">
    <source>
        <dbReference type="ARBA" id="ARBA00023136"/>
    </source>
</evidence>
<dbReference type="AlphaFoldDB" id="A0A0N7M993"/>
<dbReference type="Proteomes" id="UP000051870">
    <property type="component" value="Unassembled WGS sequence"/>
</dbReference>
<dbReference type="EMBL" id="CYTW01000001">
    <property type="protein sequence ID" value="CUJ96152.1"/>
    <property type="molecule type" value="Genomic_DNA"/>
</dbReference>
<dbReference type="InterPro" id="IPR036328">
    <property type="entry name" value="MliC_sf"/>
</dbReference>
<name>A0A0N7M993_9RHOB</name>
<evidence type="ECO:0000259" key="6">
    <source>
        <dbReference type="Pfam" id="PF09864"/>
    </source>
</evidence>
<proteinExistence type="predicted"/>
<reference evidence="8" key="1">
    <citation type="submission" date="2015-09" db="EMBL/GenBank/DDBJ databases">
        <authorList>
            <person name="Rodrigo-Torres Lidia"/>
            <person name="Arahal R.David."/>
        </authorList>
    </citation>
    <scope>NUCLEOTIDE SEQUENCE [LARGE SCALE GENOMIC DNA]</scope>
    <source>
        <strain evidence="8">CECT 7735</strain>
    </source>
</reference>
<feature type="chain" id="PRO_5006015987" evidence="5">
    <location>
        <begin position="24"/>
        <end position="112"/>
    </location>
</feature>
<evidence type="ECO:0000256" key="5">
    <source>
        <dbReference type="SAM" id="SignalP"/>
    </source>
</evidence>
<feature type="domain" description="C-type lysozyme inhibitor" evidence="6">
    <location>
        <begin position="31"/>
        <end position="99"/>
    </location>
</feature>
<keyword evidence="8" id="KW-1185">Reference proteome</keyword>
<keyword evidence="1 5" id="KW-0732">Signal</keyword>
<evidence type="ECO:0000256" key="3">
    <source>
        <dbReference type="ARBA" id="ARBA00023139"/>
    </source>
</evidence>
<feature type="signal peptide" evidence="5">
    <location>
        <begin position="1"/>
        <end position="23"/>
    </location>
</feature>
<dbReference type="RefSeq" id="WP_058311029.1">
    <property type="nucleotide sequence ID" value="NZ_CYTW01000001.1"/>
</dbReference>
<gene>
    <name evidence="7" type="ORF">PH7735_01958</name>
</gene>
<dbReference type="InterPro" id="IPR018660">
    <property type="entry name" value="MliC"/>
</dbReference>